<dbReference type="InterPro" id="IPR036637">
    <property type="entry name" value="Phosphohistidine_dom_sf"/>
</dbReference>
<dbReference type="RefSeq" id="WP_190442008.1">
    <property type="nucleotide sequence ID" value="NZ_JAMPKM010000043.1"/>
</dbReference>
<dbReference type="PANTHER" id="PTHR43615:SF1">
    <property type="entry name" value="PPDK_N DOMAIN-CONTAINING PROTEIN"/>
    <property type="match status" value="1"/>
</dbReference>
<evidence type="ECO:0000313" key="2">
    <source>
        <dbReference type="EMBL" id="MEP0820750.1"/>
    </source>
</evidence>
<dbReference type="Gene3D" id="3.50.30.10">
    <property type="entry name" value="Phosphohistidine domain"/>
    <property type="match status" value="1"/>
</dbReference>
<evidence type="ECO:0000313" key="3">
    <source>
        <dbReference type="Proteomes" id="UP001464891"/>
    </source>
</evidence>
<protein>
    <submittedName>
        <fullName evidence="2">PEP-utilizing enzyme</fullName>
    </submittedName>
</protein>
<gene>
    <name evidence="2" type="ORF">NC998_27060</name>
</gene>
<organism evidence="2 3">
    <name type="scientific">Trichocoleus desertorum GB2-A4</name>
    <dbReference type="NCBI Taxonomy" id="2933944"/>
    <lineage>
        <taxon>Bacteria</taxon>
        <taxon>Bacillati</taxon>
        <taxon>Cyanobacteriota</taxon>
        <taxon>Cyanophyceae</taxon>
        <taxon>Leptolyngbyales</taxon>
        <taxon>Trichocoleusaceae</taxon>
        <taxon>Trichocoleus</taxon>
    </lineage>
</organism>
<dbReference type="InterPro" id="IPR051549">
    <property type="entry name" value="PEP_Utilizing_Enz"/>
</dbReference>
<comment type="caution">
    <text evidence="2">The sequence shown here is derived from an EMBL/GenBank/DDBJ whole genome shotgun (WGS) entry which is preliminary data.</text>
</comment>
<dbReference type="Pfam" id="PF00391">
    <property type="entry name" value="PEP-utilizers"/>
    <property type="match status" value="1"/>
</dbReference>
<dbReference type="Proteomes" id="UP001464891">
    <property type="component" value="Unassembled WGS sequence"/>
</dbReference>
<dbReference type="SUPFAM" id="SSF52009">
    <property type="entry name" value="Phosphohistidine domain"/>
    <property type="match status" value="1"/>
</dbReference>
<evidence type="ECO:0000259" key="1">
    <source>
        <dbReference type="Pfam" id="PF00391"/>
    </source>
</evidence>
<name>A0ABV0JG41_9CYAN</name>
<dbReference type="InterPro" id="IPR008279">
    <property type="entry name" value="PEP-util_enz_mobile_dom"/>
</dbReference>
<proteinExistence type="predicted"/>
<accession>A0ABV0JG41</accession>
<reference evidence="2 3" key="1">
    <citation type="submission" date="2022-04" db="EMBL/GenBank/DDBJ databases">
        <title>Positive selection, recombination, and allopatry shape intraspecific diversity of widespread and dominant cyanobacteria.</title>
        <authorList>
            <person name="Wei J."/>
            <person name="Shu W."/>
            <person name="Hu C."/>
        </authorList>
    </citation>
    <scope>NUCLEOTIDE SEQUENCE [LARGE SCALE GENOMIC DNA]</scope>
    <source>
        <strain evidence="2 3">GB2-A4</strain>
    </source>
</reference>
<dbReference type="EMBL" id="JAMPKM010000043">
    <property type="protein sequence ID" value="MEP0820750.1"/>
    <property type="molecule type" value="Genomic_DNA"/>
</dbReference>
<feature type="domain" description="PEP-utilising enzyme mobile" evidence="1">
    <location>
        <begin position="488"/>
        <end position="558"/>
    </location>
</feature>
<sequence>MPVYVENFVPPSPGSWVLETTHWSRPMTRWSIDVFPAAFKRGFREGTARYGLLLDYMEYAAINGFAYNCSRGVGAPPEAKGLPPKWLFKLMTRLHPQVRQRIQTAKAVFEQKLWREDLKLWDETWKPALTRTYLELQKVDPAHLSLEDLIAHLNACRDAVAEAIYYHHRLNPVAMVPLGDFLAHAQTWTGLPAQKLLQLLQGTTPVSTGAIAEIEQLAKAIRQQPEAIALLTSQKPAADILHHLRSLPGAVGAATQAYLDVVGLRILTGYDVGDLSALDIPELLVKTIRSAVNTSVHNSPTDDLAEQTAQVRIVVPEQHRSEFDELLAEARLTYRIRDERGYLNDAWATGIARRAILAAGDRLTAAGKLEKTEHAVELTHDELTALLSDQAGPSASELAEYFHYRMTKTIAEAPVHLGPPPSAPPPDDWLPPAAARLSRAIGLMLGHMFVAPGKQTEAQTIQGVAASPGQYEGTARLVLDLEDMAQVQAGDILVARMTAPSYNALLPMLGGIVTDRGGLLSHAAIVAREYGLPAVVGCMEATQVIRNGSRIRVDGTSGEVKILT</sequence>
<keyword evidence="3" id="KW-1185">Reference proteome</keyword>
<dbReference type="PANTHER" id="PTHR43615">
    <property type="entry name" value="PHOSPHOENOLPYRUVATE SYNTHASE-RELATED"/>
    <property type="match status" value="1"/>
</dbReference>